<sequence>MGNIIKCCKATKPCENCLKIFHSSKLLIIYELDEKSKQIFPELINKKIYIPVEFNEYGSNISYYNTMELKYICSECYEKHHEKNYNEWKMKKKQLMLTKSILLNQSQAGSKFKNPKRFVPKSISNPDPLYAIKND</sequence>
<protein>
    <submittedName>
        <fullName evidence="1">Uncharacterized protein</fullName>
    </submittedName>
</protein>
<accession>A0A3G4ZYY9</accession>
<dbReference type="EMBL" id="MK072085">
    <property type="protein sequence ID" value="AYV78619.1"/>
    <property type="molecule type" value="Genomic_DNA"/>
</dbReference>
<gene>
    <name evidence="1" type="ORF">Edafosvirus20_19</name>
</gene>
<evidence type="ECO:0000313" key="1">
    <source>
        <dbReference type="EMBL" id="AYV78619.1"/>
    </source>
</evidence>
<proteinExistence type="predicted"/>
<organism evidence="1">
    <name type="scientific">Edafosvirus sp</name>
    <dbReference type="NCBI Taxonomy" id="2487765"/>
    <lineage>
        <taxon>Viruses</taxon>
        <taxon>Varidnaviria</taxon>
        <taxon>Bamfordvirae</taxon>
        <taxon>Nucleocytoviricota</taxon>
        <taxon>Megaviricetes</taxon>
        <taxon>Imitervirales</taxon>
        <taxon>Mimiviridae</taxon>
        <taxon>Klosneuvirinae</taxon>
    </lineage>
</organism>
<name>A0A3G4ZYY9_9VIRU</name>
<reference evidence="1" key="1">
    <citation type="submission" date="2018-10" db="EMBL/GenBank/DDBJ databases">
        <title>Hidden diversity of soil giant viruses.</title>
        <authorList>
            <person name="Schulz F."/>
            <person name="Alteio L."/>
            <person name="Goudeau D."/>
            <person name="Ryan E.M."/>
            <person name="Malmstrom R.R."/>
            <person name="Blanchard J."/>
            <person name="Woyke T."/>
        </authorList>
    </citation>
    <scope>NUCLEOTIDE SEQUENCE</scope>
    <source>
        <strain evidence="1">EDV1</strain>
    </source>
</reference>